<reference evidence="2" key="2">
    <citation type="submission" date="2004-02" db="EMBL/GenBank/DDBJ databases">
        <authorList>
            <consortium name="Genoscope"/>
            <consortium name="Whitehead Institute Centre for Genome Research"/>
        </authorList>
    </citation>
    <scope>NUCLEOTIDE SEQUENCE</scope>
</reference>
<dbReference type="InterPro" id="IPR002013">
    <property type="entry name" value="SAC_dom"/>
</dbReference>
<feature type="non-terminal residue" evidence="2">
    <location>
        <position position="1"/>
    </location>
</feature>
<evidence type="ECO:0000259" key="1">
    <source>
        <dbReference type="Pfam" id="PF02383"/>
    </source>
</evidence>
<sequence length="44" mass="5246">MTYFAAHFEQQIQRYKTLVIINLVDQNGREKIIGDAYLKQVLLY</sequence>
<accession>Q4RD44</accession>
<dbReference type="Pfam" id="PF02383">
    <property type="entry name" value="Syja_N"/>
    <property type="match status" value="1"/>
</dbReference>
<dbReference type="GO" id="GO:0005769">
    <property type="term" value="C:early endosome"/>
    <property type="evidence" value="ECO:0007669"/>
    <property type="project" value="TreeGrafter"/>
</dbReference>
<dbReference type="EMBL" id="CAAE01017412">
    <property type="protein sequence ID" value="CAG13688.1"/>
    <property type="molecule type" value="Genomic_DNA"/>
</dbReference>
<evidence type="ECO:0000313" key="2">
    <source>
        <dbReference type="EMBL" id="CAG13688.1"/>
    </source>
</evidence>
<dbReference type="GO" id="GO:0043812">
    <property type="term" value="F:phosphatidylinositol-4-phosphate phosphatase activity"/>
    <property type="evidence" value="ECO:0007669"/>
    <property type="project" value="TreeGrafter"/>
</dbReference>
<feature type="domain" description="SAC" evidence="1">
    <location>
        <begin position="3"/>
        <end position="41"/>
    </location>
</feature>
<name>Q4RD44_TETNG</name>
<reference evidence="2" key="1">
    <citation type="journal article" date="2004" name="Nature">
        <title>Genome duplication in the teleost fish Tetraodon nigroviridis reveals the early vertebrate proto-karyotype.</title>
        <authorList>
            <person name="Jaillon O."/>
            <person name="Aury J.-M."/>
            <person name="Brunet F."/>
            <person name="Petit J.-L."/>
            <person name="Stange-Thomann N."/>
            <person name="Mauceli E."/>
            <person name="Bouneau L."/>
            <person name="Fischer C."/>
            <person name="Ozouf-Costaz C."/>
            <person name="Bernot A."/>
            <person name="Nicaud S."/>
            <person name="Jaffe D."/>
            <person name="Fisher S."/>
            <person name="Lutfalla G."/>
            <person name="Dossat C."/>
            <person name="Segurens B."/>
            <person name="Dasilva C."/>
            <person name="Salanoubat M."/>
            <person name="Levy M."/>
            <person name="Boudet N."/>
            <person name="Castellano S."/>
            <person name="Anthouard V."/>
            <person name="Jubin C."/>
            <person name="Castelli V."/>
            <person name="Katinka M."/>
            <person name="Vacherie B."/>
            <person name="Biemont C."/>
            <person name="Skalli Z."/>
            <person name="Cattolico L."/>
            <person name="Poulain J."/>
            <person name="De Berardinis V."/>
            <person name="Cruaud C."/>
            <person name="Duprat S."/>
            <person name="Brottier P."/>
            <person name="Coutanceau J.-P."/>
            <person name="Gouzy J."/>
            <person name="Parra G."/>
            <person name="Lardier G."/>
            <person name="Chapple C."/>
            <person name="McKernan K.J."/>
            <person name="McEwan P."/>
            <person name="Bosak S."/>
            <person name="Kellis M."/>
            <person name="Volff J.-N."/>
            <person name="Guigo R."/>
            <person name="Zody M.C."/>
            <person name="Mesirov J."/>
            <person name="Lindblad-Toh K."/>
            <person name="Birren B."/>
            <person name="Nusbaum C."/>
            <person name="Kahn D."/>
            <person name="Robinson-Rechavi M."/>
            <person name="Laudet V."/>
            <person name="Schachter V."/>
            <person name="Quetier F."/>
            <person name="Saurin W."/>
            <person name="Scarpelli C."/>
            <person name="Wincker P."/>
            <person name="Lander E.S."/>
            <person name="Weissenbach J."/>
            <person name="Roest Crollius H."/>
        </authorList>
    </citation>
    <scope>NUCLEOTIDE SEQUENCE [LARGE SCALE GENOMIC DNA]</scope>
</reference>
<protein>
    <submittedName>
        <fullName evidence="2">(spotted green pufferfish) hypothetical protein</fullName>
    </submittedName>
</protein>
<dbReference type="AlphaFoldDB" id="Q4RD44"/>
<proteinExistence type="predicted"/>
<dbReference type="PANTHER" id="PTHR45662">
    <property type="entry name" value="PHOSPHATIDYLINOSITIDE PHOSPHATASE SAC1"/>
    <property type="match status" value="1"/>
</dbReference>
<dbReference type="GO" id="GO:0046856">
    <property type="term" value="P:phosphatidylinositol dephosphorylation"/>
    <property type="evidence" value="ECO:0007669"/>
    <property type="project" value="TreeGrafter"/>
</dbReference>
<comment type="caution">
    <text evidence="2">The sequence shown here is derived from an EMBL/GenBank/DDBJ whole genome shotgun (WGS) entry which is preliminary data.</text>
</comment>
<dbReference type="KEGG" id="tng:GSTEN00037988G001"/>
<dbReference type="GO" id="GO:2001135">
    <property type="term" value="P:regulation of endocytic recycling"/>
    <property type="evidence" value="ECO:0007669"/>
    <property type="project" value="TreeGrafter"/>
</dbReference>
<dbReference type="PANTHER" id="PTHR45662:SF8">
    <property type="entry name" value="PHOSPHATIDYLINOSITIDE PHOSPHATASE SAC2"/>
    <property type="match status" value="1"/>
</dbReference>
<gene>
    <name evidence="2" type="ORF">GSTENG00037988001</name>
</gene>
<organism evidence="2">
    <name type="scientific">Tetraodon nigroviridis</name>
    <name type="common">Spotted green pufferfish</name>
    <name type="synonym">Chelonodon nigroviridis</name>
    <dbReference type="NCBI Taxonomy" id="99883"/>
    <lineage>
        <taxon>Eukaryota</taxon>
        <taxon>Metazoa</taxon>
        <taxon>Chordata</taxon>
        <taxon>Craniata</taxon>
        <taxon>Vertebrata</taxon>
        <taxon>Euteleostomi</taxon>
        <taxon>Actinopterygii</taxon>
        <taxon>Neopterygii</taxon>
        <taxon>Teleostei</taxon>
        <taxon>Neoteleostei</taxon>
        <taxon>Acanthomorphata</taxon>
        <taxon>Eupercaria</taxon>
        <taxon>Tetraodontiformes</taxon>
        <taxon>Tetradontoidea</taxon>
        <taxon>Tetraodontidae</taxon>
        <taxon>Tetraodon</taxon>
    </lineage>
</organism>
<dbReference type="OrthoDB" id="405996at2759"/>
<dbReference type="GO" id="GO:0045334">
    <property type="term" value="C:clathrin-coated endocytic vesicle"/>
    <property type="evidence" value="ECO:0007669"/>
    <property type="project" value="TreeGrafter"/>
</dbReference>